<sequence length="338" mass="38691">MRFHGFDALRVFFCVCVSYWHIVAAPKVTRFAPDILQGFVPTGTDILSMNLLLLAVPVFMQVSMFLYVLNRETKADYFPRRMRQLFIMTLFWATAHNIILEMDVRLFLVSLPYFLGYLISTNTSFYFLVSLMIWTAGYEAVRRVFPAGELSAARATGLWVASMLVMLAAPWFFQGVLQLPYYYWNPMTFIPYLFGGILVRSLLDNGTLDDASRAGRVVGCLTALWLVLSVLEWVFLSRIAWPGYPDKYIMPPYARASLCVGALAIVCGAMAFFRKHHPLLERLAGLSFGVFCLHLLLNHWLAPFFSMFAVTDKTVQYVLVLMLSFAVTYCLKRYPWLV</sequence>
<organism evidence="3 4">
    <name type="scientific">Fundidesulfovibrio magnetotacticus</name>
    <dbReference type="NCBI Taxonomy" id="2730080"/>
    <lineage>
        <taxon>Bacteria</taxon>
        <taxon>Pseudomonadati</taxon>
        <taxon>Thermodesulfobacteriota</taxon>
        <taxon>Desulfovibrionia</taxon>
        <taxon>Desulfovibrionales</taxon>
        <taxon>Desulfovibrionaceae</taxon>
        <taxon>Fundidesulfovibrio</taxon>
    </lineage>
</organism>
<dbReference type="Pfam" id="PF01757">
    <property type="entry name" value="Acyl_transf_3"/>
    <property type="match status" value="1"/>
</dbReference>
<comment type="caution">
    <text evidence="3">The sequence shown here is derived from an EMBL/GenBank/DDBJ whole genome shotgun (WGS) entry which is preliminary data.</text>
</comment>
<evidence type="ECO:0000313" key="3">
    <source>
        <dbReference type="EMBL" id="GFK94172.1"/>
    </source>
</evidence>
<feature type="transmembrane region" description="Helical" evidence="1">
    <location>
        <begin position="215"/>
        <end position="241"/>
    </location>
</feature>
<evidence type="ECO:0000256" key="1">
    <source>
        <dbReference type="SAM" id="Phobius"/>
    </source>
</evidence>
<feature type="transmembrane region" description="Helical" evidence="1">
    <location>
        <begin position="7"/>
        <end position="26"/>
    </location>
</feature>
<dbReference type="RefSeq" id="WP_173083993.1">
    <property type="nucleotide sequence ID" value="NZ_BLTE01000008.1"/>
</dbReference>
<name>A0A6V8LNI1_9BACT</name>
<dbReference type="InterPro" id="IPR002656">
    <property type="entry name" value="Acyl_transf_3_dom"/>
</dbReference>
<feature type="transmembrane region" description="Helical" evidence="1">
    <location>
        <begin position="183"/>
        <end position="203"/>
    </location>
</feature>
<feature type="transmembrane region" description="Helical" evidence="1">
    <location>
        <begin position="157"/>
        <end position="177"/>
    </location>
</feature>
<feature type="transmembrane region" description="Helical" evidence="1">
    <location>
        <begin position="285"/>
        <end position="302"/>
    </location>
</feature>
<dbReference type="EMBL" id="BLTE01000008">
    <property type="protein sequence ID" value="GFK94172.1"/>
    <property type="molecule type" value="Genomic_DNA"/>
</dbReference>
<feature type="domain" description="Acyltransferase 3" evidence="2">
    <location>
        <begin position="4"/>
        <end position="331"/>
    </location>
</feature>
<feature type="transmembrane region" description="Helical" evidence="1">
    <location>
        <begin position="314"/>
        <end position="331"/>
    </location>
</feature>
<proteinExistence type="predicted"/>
<keyword evidence="1" id="KW-1133">Transmembrane helix</keyword>
<keyword evidence="1" id="KW-0812">Transmembrane</keyword>
<protein>
    <recommendedName>
        <fullName evidence="2">Acyltransferase 3 domain-containing protein</fullName>
    </recommendedName>
</protein>
<dbReference type="GO" id="GO:0016747">
    <property type="term" value="F:acyltransferase activity, transferring groups other than amino-acyl groups"/>
    <property type="evidence" value="ECO:0007669"/>
    <property type="project" value="InterPro"/>
</dbReference>
<reference evidence="3 4" key="1">
    <citation type="submission" date="2020-04" db="EMBL/GenBank/DDBJ databases">
        <authorList>
            <consortium name="Desulfovibrio sp. FSS-1 genome sequencing consortium"/>
            <person name="Shimoshige H."/>
            <person name="Kobayashi H."/>
            <person name="Maekawa T."/>
        </authorList>
    </citation>
    <scope>NUCLEOTIDE SEQUENCE [LARGE SCALE GENOMIC DNA]</scope>
    <source>
        <strain evidence="3 4">SIID29052-01</strain>
    </source>
</reference>
<feature type="transmembrane region" description="Helical" evidence="1">
    <location>
        <begin position="253"/>
        <end position="273"/>
    </location>
</feature>
<keyword evidence="4" id="KW-1185">Reference proteome</keyword>
<keyword evidence="1" id="KW-0472">Membrane</keyword>
<gene>
    <name evidence="3" type="ORF">NNJEOMEG_02012</name>
</gene>
<feature type="transmembrane region" description="Helical" evidence="1">
    <location>
        <begin position="46"/>
        <end position="69"/>
    </location>
</feature>
<evidence type="ECO:0000313" key="4">
    <source>
        <dbReference type="Proteomes" id="UP000494245"/>
    </source>
</evidence>
<evidence type="ECO:0000259" key="2">
    <source>
        <dbReference type="Pfam" id="PF01757"/>
    </source>
</evidence>
<accession>A0A6V8LNI1</accession>
<reference evidence="3 4" key="2">
    <citation type="submission" date="2020-05" db="EMBL/GenBank/DDBJ databases">
        <title>Draft genome sequence of Desulfovibrio sp. strainFSS-1.</title>
        <authorList>
            <person name="Shimoshige H."/>
            <person name="Kobayashi H."/>
            <person name="Maekawa T."/>
        </authorList>
    </citation>
    <scope>NUCLEOTIDE SEQUENCE [LARGE SCALE GENOMIC DNA]</scope>
    <source>
        <strain evidence="3 4">SIID29052-01</strain>
    </source>
</reference>
<dbReference type="Proteomes" id="UP000494245">
    <property type="component" value="Unassembled WGS sequence"/>
</dbReference>
<dbReference type="AlphaFoldDB" id="A0A6V8LNI1"/>
<feature type="transmembrane region" description="Helical" evidence="1">
    <location>
        <begin position="114"/>
        <end position="136"/>
    </location>
</feature>